<feature type="domain" description="RNA polymerase sigma-70 region 2" evidence="5">
    <location>
        <begin position="33"/>
        <end position="90"/>
    </location>
</feature>
<dbReference type="GO" id="GO:0006352">
    <property type="term" value="P:DNA-templated transcription initiation"/>
    <property type="evidence" value="ECO:0007669"/>
    <property type="project" value="InterPro"/>
</dbReference>
<protein>
    <submittedName>
        <fullName evidence="7">RNA polymerase sigma-70 factor</fullName>
    </submittedName>
</protein>
<dbReference type="InterPro" id="IPR039425">
    <property type="entry name" value="RNA_pol_sigma-70-like"/>
</dbReference>
<dbReference type="AlphaFoldDB" id="A0A4S8HL13"/>
<dbReference type="SUPFAM" id="SSF88659">
    <property type="entry name" value="Sigma3 and sigma4 domains of RNA polymerase sigma factors"/>
    <property type="match status" value="1"/>
</dbReference>
<dbReference type="EMBL" id="STFF01000009">
    <property type="protein sequence ID" value="THU33582.1"/>
    <property type="molecule type" value="Genomic_DNA"/>
</dbReference>
<dbReference type="Pfam" id="PF04542">
    <property type="entry name" value="Sigma70_r2"/>
    <property type="match status" value="1"/>
</dbReference>
<dbReference type="PANTHER" id="PTHR43133">
    <property type="entry name" value="RNA POLYMERASE ECF-TYPE SIGMA FACTO"/>
    <property type="match status" value="1"/>
</dbReference>
<sequence>MLSGLDLHDGIINNDNRLTAVVERYFQSCFEGLYRYAFTLLKNNDDAKDAVQAVFVKLWEKRASIDEQQSMQSYLYTSVFHYCLNVKRHEKVRTAYIQNHQSIPHVFNDALTSRENVALITEALESLPPQCKLIFLKSRFEKKKYAEIAEELNLSVKTVEAQIGKALKILREKLSEVLILLVLLLTQ</sequence>
<dbReference type="NCBIfam" id="TIGR02985">
    <property type="entry name" value="Sig70_bacteroi1"/>
    <property type="match status" value="1"/>
</dbReference>
<dbReference type="InterPro" id="IPR013249">
    <property type="entry name" value="RNA_pol_sigma70_r4_t2"/>
</dbReference>
<comment type="similarity">
    <text evidence="1">Belongs to the sigma-70 factor family. ECF subfamily.</text>
</comment>
<keyword evidence="4" id="KW-0804">Transcription</keyword>
<dbReference type="CDD" id="cd06171">
    <property type="entry name" value="Sigma70_r4"/>
    <property type="match status" value="1"/>
</dbReference>
<evidence type="ECO:0000313" key="8">
    <source>
        <dbReference type="Proteomes" id="UP000306918"/>
    </source>
</evidence>
<dbReference type="InterPro" id="IPR036388">
    <property type="entry name" value="WH-like_DNA-bd_sf"/>
</dbReference>
<dbReference type="InterPro" id="IPR014327">
    <property type="entry name" value="RNA_pol_sigma70_bacteroid"/>
</dbReference>
<dbReference type="Proteomes" id="UP000306918">
    <property type="component" value="Unassembled WGS sequence"/>
</dbReference>
<proteinExistence type="inferred from homology"/>
<comment type="caution">
    <text evidence="7">The sequence shown here is derived from an EMBL/GenBank/DDBJ whole genome shotgun (WGS) entry which is preliminary data.</text>
</comment>
<keyword evidence="8" id="KW-1185">Reference proteome</keyword>
<evidence type="ECO:0000256" key="2">
    <source>
        <dbReference type="ARBA" id="ARBA00023015"/>
    </source>
</evidence>
<dbReference type="NCBIfam" id="TIGR02937">
    <property type="entry name" value="sigma70-ECF"/>
    <property type="match status" value="1"/>
</dbReference>
<feature type="domain" description="RNA polymerase sigma factor 70 region 4 type 2" evidence="6">
    <location>
        <begin position="120"/>
        <end position="169"/>
    </location>
</feature>
<dbReference type="Pfam" id="PF08281">
    <property type="entry name" value="Sigma70_r4_2"/>
    <property type="match status" value="1"/>
</dbReference>
<evidence type="ECO:0000256" key="1">
    <source>
        <dbReference type="ARBA" id="ARBA00010641"/>
    </source>
</evidence>
<gene>
    <name evidence="7" type="ORF">FAM09_25910</name>
</gene>
<evidence type="ECO:0000313" key="7">
    <source>
        <dbReference type="EMBL" id="THU33582.1"/>
    </source>
</evidence>
<keyword evidence="3" id="KW-0731">Sigma factor</keyword>
<evidence type="ECO:0000259" key="6">
    <source>
        <dbReference type="Pfam" id="PF08281"/>
    </source>
</evidence>
<accession>A0A4S8HL13</accession>
<keyword evidence="2" id="KW-0805">Transcription regulation</keyword>
<dbReference type="GO" id="GO:0016987">
    <property type="term" value="F:sigma factor activity"/>
    <property type="evidence" value="ECO:0007669"/>
    <property type="project" value="UniProtKB-KW"/>
</dbReference>
<dbReference type="Gene3D" id="1.10.1740.10">
    <property type="match status" value="1"/>
</dbReference>
<name>A0A4S8HL13_9BACT</name>
<dbReference type="InterPro" id="IPR013325">
    <property type="entry name" value="RNA_pol_sigma_r2"/>
</dbReference>
<dbReference type="InterPro" id="IPR014284">
    <property type="entry name" value="RNA_pol_sigma-70_dom"/>
</dbReference>
<dbReference type="GO" id="GO:0003677">
    <property type="term" value="F:DNA binding"/>
    <property type="evidence" value="ECO:0007669"/>
    <property type="project" value="InterPro"/>
</dbReference>
<dbReference type="Gene3D" id="1.10.10.10">
    <property type="entry name" value="Winged helix-like DNA-binding domain superfamily/Winged helix DNA-binding domain"/>
    <property type="match status" value="1"/>
</dbReference>
<reference evidence="7 8" key="1">
    <citation type="submission" date="2019-04" db="EMBL/GenBank/DDBJ databases">
        <title>Niastella caeni sp. nov., isolated from activated sludge.</title>
        <authorList>
            <person name="Sheng M."/>
        </authorList>
    </citation>
    <scope>NUCLEOTIDE SEQUENCE [LARGE SCALE GENOMIC DNA]</scope>
    <source>
        <strain evidence="7 8">HX-2-15</strain>
    </source>
</reference>
<dbReference type="InterPro" id="IPR007627">
    <property type="entry name" value="RNA_pol_sigma70_r2"/>
</dbReference>
<evidence type="ECO:0000256" key="4">
    <source>
        <dbReference type="ARBA" id="ARBA00023163"/>
    </source>
</evidence>
<organism evidence="7 8">
    <name type="scientific">Niastella caeni</name>
    <dbReference type="NCBI Taxonomy" id="2569763"/>
    <lineage>
        <taxon>Bacteria</taxon>
        <taxon>Pseudomonadati</taxon>
        <taxon>Bacteroidota</taxon>
        <taxon>Chitinophagia</taxon>
        <taxon>Chitinophagales</taxon>
        <taxon>Chitinophagaceae</taxon>
        <taxon>Niastella</taxon>
    </lineage>
</organism>
<dbReference type="SUPFAM" id="SSF88946">
    <property type="entry name" value="Sigma2 domain of RNA polymerase sigma factors"/>
    <property type="match status" value="1"/>
</dbReference>
<evidence type="ECO:0000256" key="3">
    <source>
        <dbReference type="ARBA" id="ARBA00023082"/>
    </source>
</evidence>
<evidence type="ECO:0000259" key="5">
    <source>
        <dbReference type="Pfam" id="PF04542"/>
    </source>
</evidence>
<dbReference type="InterPro" id="IPR013324">
    <property type="entry name" value="RNA_pol_sigma_r3/r4-like"/>
</dbReference>
<dbReference type="OrthoDB" id="1524077at2"/>
<dbReference type="PANTHER" id="PTHR43133:SF46">
    <property type="entry name" value="RNA POLYMERASE SIGMA-70 FACTOR ECF SUBFAMILY"/>
    <property type="match status" value="1"/>
</dbReference>